<evidence type="ECO:0000313" key="4">
    <source>
        <dbReference type="EMBL" id="EXU73920.1"/>
    </source>
</evidence>
<name>A0A014NJD9_9GAMM</name>
<dbReference type="CDD" id="cd05566">
    <property type="entry name" value="PTS_IIB_galactitol"/>
    <property type="match status" value="1"/>
</dbReference>
<protein>
    <submittedName>
        <fullName evidence="4">PTS sugar transporter subunit IIB</fullName>
    </submittedName>
</protein>
<dbReference type="PATRIC" id="fig|69222.5.peg.4078"/>
<sequence length="93" mass="9869">MNKKIIFACTSGIATSAVATEKVVNYCKEHGINVEPVQSNIGTIATQDDLADLIIVTSAVKTTLQTPVLNGLPLLTGFGEEALLEKIISILKK</sequence>
<dbReference type="Pfam" id="PF02302">
    <property type="entry name" value="PTS_IIB"/>
    <property type="match status" value="1"/>
</dbReference>
<keyword evidence="4" id="KW-0762">Sugar transport</keyword>
<dbReference type="GO" id="GO:0008982">
    <property type="term" value="F:protein-N(PI)-phosphohistidine-sugar phosphotransferase activity"/>
    <property type="evidence" value="ECO:0007669"/>
    <property type="project" value="InterPro"/>
</dbReference>
<keyword evidence="4" id="KW-0813">Transport</keyword>
<dbReference type="Gene3D" id="3.40.50.2300">
    <property type="match status" value="1"/>
</dbReference>
<dbReference type="GO" id="GO:0009401">
    <property type="term" value="P:phosphoenolpyruvate-dependent sugar phosphotransferase system"/>
    <property type="evidence" value="ECO:0007669"/>
    <property type="project" value="UniProtKB-KW"/>
</dbReference>
<evidence type="ECO:0000313" key="5">
    <source>
        <dbReference type="Proteomes" id="UP000019918"/>
    </source>
</evidence>
<dbReference type="InterPro" id="IPR036095">
    <property type="entry name" value="PTS_EIIB-like_sf"/>
</dbReference>
<dbReference type="InterPro" id="IPR003501">
    <property type="entry name" value="PTS_EIIB_2/3"/>
</dbReference>
<proteinExistence type="predicted"/>
<dbReference type="EMBL" id="JFHN01000070">
    <property type="protein sequence ID" value="EXU73920.1"/>
    <property type="molecule type" value="Genomic_DNA"/>
</dbReference>
<feature type="domain" description="PTS EIIB type-2" evidence="3">
    <location>
        <begin position="3"/>
        <end position="93"/>
    </location>
</feature>
<evidence type="ECO:0000256" key="2">
    <source>
        <dbReference type="ARBA" id="ARBA00022683"/>
    </source>
</evidence>
<keyword evidence="2" id="KW-0598">Phosphotransferase system</keyword>
<evidence type="ECO:0000256" key="1">
    <source>
        <dbReference type="ARBA" id="ARBA00022679"/>
    </source>
</evidence>
<dbReference type="STRING" id="69222.BG55_19970"/>
<evidence type="ECO:0000259" key="3">
    <source>
        <dbReference type="PROSITE" id="PS51099"/>
    </source>
</evidence>
<accession>A0A014NJD9</accession>
<reference evidence="4 5" key="1">
    <citation type="submission" date="2014-02" db="EMBL/GenBank/DDBJ databases">
        <title>Draft genome of Erwinia mallotivora strain BT-MARDI, a papaya dieback pathogen.</title>
        <authorList>
            <person name="Redzuan R."/>
            <person name="Abu Bakar N."/>
            <person name="Badrun R."/>
            <person name="Mohd Raih M.F."/>
            <person name="Rozano L."/>
            <person name="Mat Amin N."/>
        </authorList>
    </citation>
    <scope>NUCLEOTIDE SEQUENCE [LARGE SCALE GENOMIC DNA]</scope>
    <source>
        <strain evidence="4 5">BT-MARDI</strain>
    </source>
</reference>
<keyword evidence="5" id="KW-1185">Reference proteome</keyword>
<dbReference type="InterPro" id="IPR013011">
    <property type="entry name" value="PTS_EIIB_2"/>
</dbReference>
<dbReference type="SUPFAM" id="SSF52794">
    <property type="entry name" value="PTS system IIB component-like"/>
    <property type="match status" value="1"/>
</dbReference>
<keyword evidence="1" id="KW-0808">Transferase</keyword>
<dbReference type="OrthoDB" id="3196672at2"/>
<dbReference type="RefSeq" id="WP_034940715.1">
    <property type="nucleotide sequence ID" value="NZ_JFHN01000070.1"/>
</dbReference>
<gene>
    <name evidence="4" type="ORF">BG55_19970</name>
</gene>
<comment type="caution">
    <text evidence="4">The sequence shown here is derived from an EMBL/GenBank/DDBJ whole genome shotgun (WGS) entry which is preliminary data.</text>
</comment>
<dbReference type="Proteomes" id="UP000019918">
    <property type="component" value="Unassembled WGS sequence"/>
</dbReference>
<organism evidence="4 5">
    <name type="scientific">Erwinia mallotivora</name>
    <dbReference type="NCBI Taxonomy" id="69222"/>
    <lineage>
        <taxon>Bacteria</taxon>
        <taxon>Pseudomonadati</taxon>
        <taxon>Pseudomonadota</taxon>
        <taxon>Gammaproteobacteria</taxon>
        <taxon>Enterobacterales</taxon>
        <taxon>Erwiniaceae</taxon>
        <taxon>Erwinia</taxon>
    </lineage>
</organism>
<dbReference type="PROSITE" id="PS51099">
    <property type="entry name" value="PTS_EIIB_TYPE_2"/>
    <property type="match status" value="1"/>
</dbReference>
<dbReference type="AlphaFoldDB" id="A0A014NJD9"/>